<name>A0A2K3K8A3_TRIPR</name>
<dbReference type="AlphaFoldDB" id="A0A2K3K8A3"/>
<proteinExistence type="predicted"/>
<accession>A0A2K3K8A3</accession>
<dbReference type="EMBL" id="ASHM01148466">
    <property type="protein sequence ID" value="PNX62520.1"/>
    <property type="molecule type" value="Genomic_DNA"/>
</dbReference>
<feature type="non-terminal residue" evidence="1">
    <location>
        <position position="61"/>
    </location>
</feature>
<dbReference type="Proteomes" id="UP000236291">
    <property type="component" value="Unassembled WGS sequence"/>
</dbReference>
<protein>
    <submittedName>
        <fullName evidence="1">Uncharacterized protein</fullName>
    </submittedName>
</protein>
<organism evidence="1 2">
    <name type="scientific">Trifolium pratense</name>
    <name type="common">Red clover</name>
    <dbReference type="NCBI Taxonomy" id="57577"/>
    <lineage>
        <taxon>Eukaryota</taxon>
        <taxon>Viridiplantae</taxon>
        <taxon>Streptophyta</taxon>
        <taxon>Embryophyta</taxon>
        <taxon>Tracheophyta</taxon>
        <taxon>Spermatophyta</taxon>
        <taxon>Magnoliopsida</taxon>
        <taxon>eudicotyledons</taxon>
        <taxon>Gunneridae</taxon>
        <taxon>Pentapetalae</taxon>
        <taxon>rosids</taxon>
        <taxon>fabids</taxon>
        <taxon>Fabales</taxon>
        <taxon>Fabaceae</taxon>
        <taxon>Papilionoideae</taxon>
        <taxon>50 kb inversion clade</taxon>
        <taxon>NPAAA clade</taxon>
        <taxon>Hologalegina</taxon>
        <taxon>IRL clade</taxon>
        <taxon>Trifolieae</taxon>
        <taxon>Trifolium</taxon>
    </lineage>
</organism>
<gene>
    <name evidence="1" type="ORF">L195_g061185</name>
</gene>
<evidence type="ECO:0000313" key="1">
    <source>
        <dbReference type="EMBL" id="PNX62520.1"/>
    </source>
</evidence>
<comment type="caution">
    <text evidence="1">The sequence shown here is derived from an EMBL/GenBank/DDBJ whole genome shotgun (WGS) entry which is preliminary data.</text>
</comment>
<sequence>MLVLSFFVSVEFVPGHESFKAFPIHTMLYSLAGSFEAFFGLVFLNAIPDQEDATAVEFLAL</sequence>
<reference evidence="1 2" key="2">
    <citation type="journal article" date="2017" name="Front. Plant Sci.">
        <title>Gene Classification and Mining of Molecular Markers Useful in Red Clover (Trifolium pratense) Breeding.</title>
        <authorList>
            <person name="Istvanek J."/>
            <person name="Dluhosova J."/>
            <person name="Dluhos P."/>
            <person name="Patkova L."/>
            <person name="Nedelnik J."/>
            <person name="Repkova J."/>
        </authorList>
    </citation>
    <scope>NUCLEOTIDE SEQUENCE [LARGE SCALE GENOMIC DNA]</scope>
    <source>
        <strain evidence="2">cv. Tatra</strain>
        <tissue evidence="1">Young leaves</tissue>
    </source>
</reference>
<evidence type="ECO:0000313" key="2">
    <source>
        <dbReference type="Proteomes" id="UP000236291"/>
    </source>
</evidence>
<reference evidence="1 2" key="1">
    <citation type="journal article" date="2014" name="Am. J. Bot.">
        <title>Genome assembly and annotation for red clover (Trifolium pratense; Fabaceae).</title>
        <authorList>
            <person name="Istvanek J."/>
            <person name="Jaros M."/>
            <person name="Krenek A."/>
            <person name="Repkova J."/>
        </authorList>
    </citation>
    <scope>NUCLEOTIDE SEQUENCE [LARGE SCALE GENOMIC DNA]</scope>
    <source>
        <strain evidence="2">cv. Tatra</strain>
        <tissue evidence="1">Young leaves</tissue>
    </source>
</reference>